<dbReference type="KEGG" id="cam:101492079"/>
<sequence length="162" mass="17517">MFGRIRASPVSSLESFEGSPPSKILKEDSFSIYEATLMKLKLGAKRDNFCMQMEGEEFRNDCSVTEEANMDVDSTPATASGDGKMTLMNTDSSSTITTFSDDVISTENDSEQPRQNNASILRFFKMKDPGPDTSLSAKKGSYGSVSSSGSVESNCTASKLVE</sequence>
<evidence type="ECO:0000313" key="5">
    <source>
        <dbReference type="RefSeq" id="XP_027186752.1"/>
    </source>
</evidence>
<feature type="compositionally biased region" description="Low complexity" evidence="1">
    <location>
        <begin position="90"/>
        <end position="106"/>
    </location>
</feature>
<dbReference type="PANTHER" id="PTHR48238">
    <property type="entry name" value="BNACNNG09570D PROTEIN"/>
    <property type="match status" value="1"/>
</dbReference>
<dbReference type="PaxDb" id="3827-XP_004515832.1"/>
<dbReference type="PANTHER" id="PTHR48238:SF1">
    <property type="entry name" value="(RAPE) HYPOTHETICAL PROTEIN"/>
    <property type="match status" value="1"/>
</dbReference>
<dbReference type="GeneID" id="101492079"/>
<dbReference type="RefSeq" id="XP_027186752.1">
    <property type="nucleotide sequence ID" value="XM_027330951.1"/>
</dbReference>
<evidence type="ECO:0000313" key="2">
    <source>
        <dbReference type="Proteomes" id="UP000087171"/>
    </source>
</evidence>
<organism evidence="2 4">
    <name type="scientific">Cicer arietinum</name>
    <name type="common">Chickpea</name>
    <name type="synonym">Garbanzo</name>
    <dbReference type="NCBI Taxonomy" id="3827"/>
    <lineage>
        <taxon>Eukaryota</taxon>
        <taxon>Viridiplantae</taxon>
        <taxon>Streptophyta</taxon>
        <taxon>Embryophyta</taxon>
        <taxon>Tracheophyta</taxon>
        <taxon>Spermatophyta</taxon>
        <taxon>Magnoliopsida</taxon>
        <taxon>eudicotyledons</taxon>
        <taxon>Gunneridae</taxon>
        <taxon>Pentapetalae</taxon>
        <taxon>rosids</taxon>
        <taxon>fabids</taxon>
        <taxon>Fabales</taxon>
        <taxon>Fabaceae</taxon>
        <taxon>Papilionoideae</taxon>
        <taxon>50 kb inversion clade</taxon>
        <taxon>NPAAA clade</taxon>
        <taxon>Hologalegina</taxon>
        <taxon>IRL clade</taxon>
        <taxon>Cicereae</taxon>
        <taxon>Cicer</taxon>
    </lineage>
</organism>
<evidence type="ECO:0000313" key="3">
    <source>
        <dbReference type="RefSeq" id="XP_004515832.1"/>
    </source>
</evidence>
<reference evidence="3 4" key="1">
    <citation type="submission" date="2025-04" db="UniProtKB">
        <authorList>
            <consortium name="RefSeq"/>
        </authorList>
    </citation>
    <scope>IDENTIFICATION</scope>
    <source>
        <tissue evidence="3 4">Etiolated seedlings</tissue>
    </source>
</reference>
<dbReference type="OrthoDB" id="60860at2759"/>
<accession>A0A1S3DVB8</accession>
<dbReference type="AlphaFoldDB" id="A0A1S3DVB8"/>
<feature type="compositionally biased region" description="Low complexity" evidence="1">
    <location>
        <begin position="140"/>
        <end position="153"/>
    </location>
</feature>
<feature type="region of interest" description="Disordered" evidence="1">
    <location>
        <begin position="66"/>
        <end position="118"/>
    </location>
</feature>
<gene>
    <name evidence="3 4 5" type="primary">LOC101492079</name>
</gene>
<evidence type="ECO:0000256" key="1">
    <source>
        <dbReference type="SAM" id="MobiDB-lite"/>
    </source>
</evidence>
<proteinExistence type="predicted"/>
<name>A0A1S3DVB8_CICAR</name>
<feature type="region of interest" description="Disordered" evidence="1">
    <location>
        <begin position="1"/>
        <end position="21"/>
    </location>
</feature>
<keyword evidence="2" id="KW-1185">Reference proteome</keyword>
<dbReference type="eggNOG" id="ENOG502S8WS">
    <property type="taxonomic scope" value="Eukaryota"/>
</dbReference>
<protein>
    <submittedName>
        <fullName evidence="3 4">Uncharacterized protein LOC101492079</fullName>
    </submittedName>
</protein>
<dbReference type="Proteomes" id="UP000087171">
    <property type="component" value="Unplaced"/>
</dbReference>
<evidence type="ECO:0000313" key="4">
    <source>
        <dbReference type="RefSeq" id="XP_012567385.1"/>
    </source>
</evidence>
<dbReference type="RefSeq" id="XP_004515832.1">
    <property type="nucleotide sequence ID" value="XM_004515775.2"/>
</dbReference>
<feature type="region of interest" description="Disordered" evidence="1">
    <location>
        <begin position="131"/>
        <end position="162"/>
    </location>
</feature>
<dbReference type="RefSeq" id="XP_012567385.1">
    <property type="nucleotide sequence ID" value="XM_012711931.2"/>
</dbReference>